<feature type="transmembrane region" description="Helical" evidence="8">
    <location>
        <begin position="295"/>
        <end position="314"/>
    </location>
</feature>
<feature type="transmembrane region" description="Helical" evidence="8">
    <location>
        <begin position="153"/>
        <end position="171"/>
    </location>
</feature>
<feature type="transmembrane region" description="Helical" evidence="8">
    <location>
        <begin position="177"/>
        <end position="195"/>
    </location>
</feature>
<name>A0ABU3IC50_9ACTO</name>
<dbReference type="SUPFAM" id="SSF103473">
    <property type="entry name" value="MFS general substrate transporter"/>
    <property type="match status" value="1"/>
</dbReference>
<feature type="transmembrane region" description="Helical" evidence="8">
    <location>
        <begin position="225"/>
        <end position="242"/>
    </location>
</feature>
<evidence type="ECO:0000313" key="11">
    <source>
        <dbReference type="Proteomes" id="UP001247542"/>
    </source>
</evidence>
<proteinExistence type="predicted"/>
<accession>A0ABU3IC50</accession>
<feature type="transmembrane region" description="Helical" evidence="8">
    <location>
        <begin position="320"/>
        <end position="341"/>
    </location>
</feature>
<comment type="caution">
    <text evidence="10">The sequence shown here is derived from an EMBL/GenBank/DDBJ whole genome shotgun (WGS) entry which is preliminary data.</text>
</comment>
<keyword evidence="7 8" id="KW-0472">Membrane</keyword>
<dbReference type="Gene3D" id="1.20.1250.20">
    <property type="entry name" value="MFS general substrate transporter like domains"/>
    <property type="match status" value="2"/>
</dbReference>
<dbReference type="Pfam" id="PF01306">
    <property type="entry name" value="LacY_symp"/>
    <property type="match status" value="1"/>
</dbReference>
<dbReference type="RefSeq" id="WP_313274180.1">
    <property type="nucleotide sequence ID" value="NZ_JASXSX010000003.1"/>
</dbReference>
<dbReference type="Proteomes" id="UP001247542">
    <property type="component" value="Unassembled WGS sequence"/>
</dbReference>
<evidence type="ECO:0000256" key="2">
    <source>
        <dbReference type="ARBA" id="ARBA00022448"/>
    </source>
</evidence>
<gene>
    <name evidence="10" type="ORF">QS713_07775</name>
</gene>
<evidence type="ECO:0000256" key="8">
    <source>
        <dbReference type="SAM" id="Phobius"/>
    </source>
</evidence>
<evidence type="ECO:0000256" key="3">
    <source>
        <dbReference type="ARBA" id="ARBA00022475"/>
    </source>
</evidence>
<evidence type="ECO:0000256" key="6">
    <source>
        <dbReference type="ARBA" id="ARBA00022989"/>
    </source>
</evidence>
<keyword evidence="6 8" id="KW-1133">Transmembrane helix</keyword>
<dbReference type="NCBIfam" id="NF007077">
    <property type="entry name" value="PRK09528.1"/>
    <property type="match status" value="1"/>
</dbReference>
<feature type="transmembrane region" description="Helical" evidence="8">
    <location>
        <begin position="83"/>
        <end position="102"/>
    </location>
</feature>
<evidence type="ECO:0000256" key="7">
    <source>
        <dbReference type="ARBA" id="ARBA00023136"/>
    </source>
</evidence>
<feature type="transmembrane region" description="Helical" evidence="8">
    <location>
        <begin position="53"/>
        <end position="71"/>
    </location>
</feature>
<dbReference type="EMBL" id="JASXSX010000003">
    <property type="protein sequence ID" value="MDT3767953.1"/>
    <property type="molecule type" value="Genomic_DNA"/>
</dbReference>
<keyword evidence="11" id="KW-1185">Reference proteome</keyword>
<feature type="transmembrane region" description="Helical" evidence="8">
    <location>
        <begin position="12"/>
        <end position="33"/>
    </location>
</feature>
<dbReference type="InterPro" id="IPR036259">
    <property type="entry name" value="MFS_trans_sf"/>
</dbReference>
<feature type="transmembrane region" description="Helical" evidence="8">
    <location>
        <begin position="262"/>
        <end position="283"/>
    </location>
</feature>
<evidence type="ECO:0000259" key="9">
    <source>
        <dbReference type="PROSITE" id="PS50850"/>
    </source>
</evidence>
<feature type="transmembrane region" description="Helical" evidence="8">
    <location>
        <begin position="353"/>
        <end position="373"/>
    </location>
</feature>
<evidence type="ECO:0000313" key="10">
    <source>
        <dbReference type="EMBL" id="MDT3767953.1"/>
    </source>
</evidence>
<dbReference type="PANTHER" id="PTHR23522:SF10">
    <property type="entry name" value="3-PHENYLPROPIONIC ACID TRANSPORTER-RELATED"/>
    <property type="match status" value="1"/>
</dbReference>
<dbReference type="InterPro" id="IPR000576">
    <property type="entry name" value="LacY/RafB_perm_fam"/>
</dbReference>
<feature type="transmembrane region" description="Helical" evidence="8">
    <location>
        <begin position="108"/>
        <end position="132"/>
    </location>
</feature>
<evidence type="ECO:0000256" key="4">
    <source>
        <dbReference type="ARBA" id="ARBA00022519"/>
    </source>
</evidence>
<dbReference type="PROSITE" id="PS50850">
    <property type="entry name" value="MFS"/>
    <property type="match status" value="1"/>
</dbReference>
<dbReference type="PRINTS" id="PR00174">
    <property type="entry name" value="LACYSMPORT"/>
</dbReference>
<dbReference type="PANTHER" id="PTHR23522">
    <property type="entry name" value="BLL5896 PROTEIN"/>
    <property type="match status" value="1"/>
</dbReference>
<feature type="domain" description="Major facilitator superfamily (MFS) profile" evidence="9">
    <location>
        <begin position="1"/>
        <end position="408"/>
    </location>
</feature>
<protein>
    <submittedName>
        <fullName evidence="10">Oligosaccharide MFS transporter</fullName>
    </submittedName>
</protein>
<sequence>MADFRRTLGNPAYLYGSTTFLLFFGSWGIWWSFFQIWLTSESGGLQLTGSQVGTVYAINGVGTLVCMIIYGAGQDRLGLRRHLVRTAAALMCLVGPFAQWIYRPLLESHFYLGAVAGAIFLSAAFLGSCGLFEAFVERLSRYTNFEFGQARMWGSFGYAIVALIAGFLFTVNPLLNFWIGSALGLLLLLIQLFWVPRTEEQETAASADAIPSAKEMLSLLGDKKVWALIGFVFLSWTFYTVFDQQMFPDFYTTLFQTPAQGQHAYGVLNSIQVFLEAAMMGIIPFLVRKVGGRNTLLLGVLVMFLRISACGFFTNPVLISIAKMCHSLEVPLFVLGVFKYLALHFNHALSATLYLVAFNLSAQIGNVILSSPLGALRDSIGYQPTFHVVSAIVAVAAVYAFFVLRRDKQAINPEEIPTR</sequence>
<reference evidence="10 11" key="1">
    <citation type="submission" date="2023-06" db="EMBL/GenBank/DDBJ databases">
        <title>Draft genome sequence of Gleimia hominis type strain CCUG 57540T.</title>
        <authorList>
            <person name="Salva-Serra F."/>
            <person name="Cardew S."/>
            <person name="Jensie Markopoulos S."/>
            <person name="Ohlen M."/>
            <person name="Inganas E."/>
            <person name="Svensson-Stadler L."/>
            <person name="Moore E.R.B."/>
        </authorList>
    </citation>
    <scope>NUCLEOTIDE SEQUENCE [LARGE SCALE GENOMIC DNA]</scope>
    <source>
        <strain evidence="10 11">CCUG 57540</strain>
    </source>
</reference>
<dbReference type="InterPro" id="IPR020846">
    <property type="entry name" value="MFS_dom"/>
</dbReference>
<comment type="subcellular location">
    <subcellularLocation>
        <location evidence="1">Cell inner membrane</location>
        <topology evidence="1">Multi-pass membrane protein</topology>
    </subcellularLocation>
</comment>
<keyword evidence="5 8" id="KW-0812">Transmembrane</keyword>
<keyword evidence="2" id="KW-0813">Transport</keyword>
<organism evidence="10 11">
    <name type="scientific">Gleimia hominis</name>
    <dbReference type="NCBI Taxonomy" id="595468"/>
    <lineage>
        <taxon>Bacteria</taxon>
        <taxon>Bacillati</taxon>
        <taxon>Actinomycetota</taxon>
        <taxon>Actinomycetes</taxon>
        <taxon>Actinomycetales</taxon>
        <taxon>Actinomycetaceae</taxon>
        <taxon>Gleimia</taxon>
    </lineage>
</organism>
<evidence type="ECO:0000256" key="5">
    <source>
        <dbReference type="ARBA" id="ARBA00022692"/>
    </source>
</evidence>
<keyword evidence="3" id="KW-1003">Cell membrane</keyword>
<keyword evidence="4" id="KW-0997">Cell inner membrane</keyword>
<feature type="transmembrane region" description="Helical" evidence="8">
    <location>
        <begin position="385"/>
        <end position="404"/>
    </location>
</feature>
<dbReference type="NCBIfam" id="TIGR00882">
    <property type="entry name" value="2A0105"/>
    <property type="match status" value="1"/>
</dbReference>
<evidence type="ECO:0000256" key="1">
    <source>
        <dbReference type="ARBA" id="ARBA00004429"/>
    </source>
</evidence>